<keyword evidence="2" id="KW-0012">Acyltransferase</keyword>
<feature type="domain" description="N-acetyltransferase" evidence="1">
    <location>
        <begin position="1"/>
        <end position="144"/>
    </location>
</feature>
<dbReference type="EC" id="2.3.1.-" evidence="2"/>
<dbReference type="PANTHER" id="PTHR13355:SF9">
    <property type="entry name" value="ACETYLTRANSFERASE BSU40680-RELATED"/>
    <property type="match status" value="1"/>
</dbReference>
<dbReference type="Pfam" id="PF00583">
    <property type="entry name" value="Acetyltransf_1"/>
    <property type="match status" value="1"/>
</dbReference>
<dbReference type="PROSITE" id="PS51186">
    <property type="entry name" value="GNAT"/>
    <property type="match status" value="1"/>
</dbReference>
<organism evidence="2 3">
    <name type="scientific">Bacillus spizizenii</name>
    <name type="common">Bacillus subtilis subsp. spizizenii</name>
    <dbReference type="NCBI Taxonomy" id="96241"/>
    <lineage>
        <taxon>Bacteria</taxon>
        <taxon>Bacillati</taxon>
        <taxon>Bacillota</taxon>
        <taxon>Bacilli</taxon>
        <taxon>Bacillales</taxon>
        <taxon>Bacillaceae</taxon>
        <taxon>Bacillus</taxon>
    </lineage>
</organism>
<gene>
    <name evidence="2" type="ORF">MOC45_05170</name>
</gene>
<protein>
    <submittedName>
        <fullName evidence="2">GNAT family N-acetyltransferase</fullName>
        <ecNumber evidence="2">2.3.1.-</ecNumber>
    </submittedName>
</protein>
<reference evidence="2" key="1">
    <citation type="submission" date="2022-02" db="EMBL/GenBank/DDBJ databases">
        <title>Crop Bioprotection Bacillus Genome Sequencing.</title>
        <authorList>
            <person name="Dunlap C."/>
        </authorList>
    </citation>
    <scope>NUCLEOTIDE SEQUENCE</scope>
    <source>
        <strain evidence="2">M18B4</strain>
    </source>
</reference>
<comment type="caution">
    <text evidence="2">The sequence shown here is derived from an EMBL/GenBank/DDBJ whole genome shotgun (WGS) entry which is preliminary data.</text>
</comment>
<dbReference type="SUPFAM" id="SSF55729">
    <property type="entry name" value="Acyl-CoA N-acyltransferases (Nat)"/>
    <property type="match status" value="1"/>
</dbReference>
<dbReference type="GO" id="GO:0004343">
    <property type="term" value="F:glucosamine 6-phosphate N-acetyltransferase activity"/>
    <property type="evidence" value="ECO:0007669"/>
    <property type="project" value="TreeGrafter"/>
</dbReference>
<dbReference type="AlphaFoldDB" id="A0A9Q4DNV0"/>
<dbReference type="InterPro" id="IPR000182">
    <property type="entry name" value="GNAT_dom"/>
</dbReference>
<dbReference type="CDD" id="cd04301">
    <property type="entry name" value="NAT_SF"/>
    <property type="match status" value="1"/>
</dbReference>
<evidence type="ECO:0000313" key="2">
    <source>
        <dbReference type="EMBL" id="MCY8120005.1"/>
    </source>
</evidence>
<dbReference type="Gene3D" id="3.40.630.30">
    <property type="match status" value="1"/>
</dbReference>
<name>A0A9Q4DNV0_BACSC</name>
<dbReference type="InterPro" id="IPR016181">
    <property type="entry name" value="Acyl_CoA_acyltransferase"/>
</dbReference>
<dbReference type="RefSeq" id="WP_003219198.1">
    <property type="nucleotide sequence ID" value="NZ_CBCRWV010000016.1"/>
</dbReference>
<keyword evidence="2" id="KW-0808">Transferase</keyword>
<evidence type="ECO:0000313" key="3">
    <source>
        <dbReference type="Proteomes" id="UP001070352"/>
    </source>
</evidence>
<accession>A0A9Q4DNV0</accession>
<proteinExistence type="predicted"/>
<dbReference type="InterPro" id="IPR039143">
    <property type="entry name" value="GNPNAT1-like"/>
</dbReference>
<sequence length="147" mass="16924">MNVKRITSELDLHTAFEIRKTIFVEEQGCPISDEFDEFDTLREDCRHILVYHENEPVGTARVRIVDHVGKLERICILRPYRKCGLGKVIVDALERIVKEQGISSFKLYGQTQAAGFYEKLGYQTVSEEFMLDGIPHVLMTKQDGFSQ</sequence>
<evidence type="ECO:0000259" key="1">
    <source>
        <dbReference type="PROSITE" id="PS51186"/>
    </source>
</evidence>
<dbReference type="Proteomes" id="UP001070352">
    <property type="component" value="Unassembled WGS sequence"/>
</dbReference>
<dbReference type="PANTHER" id="PTHR13355">
    <property type="entry name" value="GLUCOSAMINE 6-PHOSPHATE N-ACETYLTRANSFERASE"/>
    <property type="match status" value="1"/>
</dbReference>
<dbReference type="EMBL" id="JALANJ010000007">
    <property type="protein sequence ID" value="MCY8120005.1"/>
    <property type="molecule type" value="Genomic_DNA"/>
</dbReference>